<dbReference type="STRING" id="1316194.A0A1Q5UER3"/>
<dbReference type="Proteomes" id="UP000186955">
    <property type="component" value="Unassembled WGS sequence"/>
</dbReference>
<dbReference type="SUPFAM" id="SSF53474">
    <property type="entry name" value="alpha/beta-Hydrolases"/>
    <property type="match status" value="2"/>
</dbReference>
<comment type="caution">
    <text evidence="2">The sequence shown here is derived from an EMBL/GenBank/DDBJ whole genome shotgun (WGS) entry which is preliminary data.</text>
</comment>
<dbReference type="Gene3D" id="3.40.50.1820">
    <property type="entry name" value="alpha/beta hydrolase"/>
    <property type="match status" value="2"/>
</dbReference>
<name>A0A1Q5UER3_9EURO</name>
<sequence length="459" mass="52438">MTTIPVQEKLKQQFPDLVYTPLLAPGKHPVFTYNGFHPGKIDQLPRGHVKEPGYQAFSVDVTWEHDRAIPMRDGVTIYGDVFRPSNEENKVPAIIPWSPYGKVGSGAQDYDRFENIENIGAMVRQRLLFDDYWDAKKIKPENIHNIPMYLTASYSTGLHCEGSFHTFETAQTSRKWFRVHASQEWHDLYRPEAMDDLQRFYDFYAKGLQNGWETEMPRVRLTLIGYDGSYAKTVEERPEKQWPPASQHSVRYYLDASNKALVSAQPAVSSFVAHESHSLSDCSDFVLHFDKYTELCGRPFVKLYMSCNSSDEMDVVVQIRKVSASGKLLESLNWSPMPKPQPEVPDVNIAKHLGQQGMLRASHHVSLRPRQNDDEFPVYDHDRREPIPVDAVVPLLIPIWPVGMVFEAGEGLVLRVSGHDMSLPEVEMMRLKEPVDENRGKHTIYTGGDYASCLVLPFI</sequence>
<evidence type="ECO:0000313" key="3">
    <source>
        <dbReference type="Proteomes" id="UP000186955"/>
    </source>
</evidence>
<dbReference type="SMART" id="SM00939">
    <property type="entry name" value="PepX_C"/>
    <property type="match status" value="1"/>
</dbReference>
<dbReference type="EMBL" id="MNBE01000310">
    <property type="protein sequence ID" value="OKP10953.1"/>
    <property type="molecule type" value="Genomic_DNA"/>
</dbReference>
<protein>
    <recommendedName>
        <fullName evidence="1">Xaa-Pro dipeptidyl-peptidase C-terminal domain-containing protein</fullName>
    </recommendedName>
</protein>
<reference evidence="2 3" key="1">
    <citation type="submission" date="2016-10" db="EMBL/GenBank/DDBJ databases">
        <title>Genome sequence of the ascomycete fungus Penicillium subrubescens.</title>
        <authorList>
            <person name="De Vries R.P."/>
            <person name="Peng M."/>
            <person name="Dilokpimol A."/>
            <person name="Hilden K."/>
            <person name="Makela M.R."/>
            <person name="Grigoriev I."/>
            <person name="Riley R."/>
            <person name="Granchi Z."/>
        </authorList>
    </citation>
    <scope>NUCLEOTIDE SEQUENCE [LARGE SCALE GENOMIC DNA]</scope>
    <source>
        <strain evidence="2 3">CBS 132785</strain>
    </source>
</reference>
<dbReference type="InterPro" id="IPR029058">
    <property type="entry name" value="AB_hydrolase_fold"/>
</dbReference>
<dbReference type="Gene3D" id="2.60.120.260">
    <property type="entry name" value="Galactose-binding domain-like"/>
    <property type="match status" value="1"/>
</dbReference>
<gene>
    <name evidence="2" type="ORF">PENSUB_3773</name>
</gene>
<dbReference type="InterPro" id="IPR008979">
    <property type="entry name" value="Galactose-bd-like_sf"/>
</dbReference>
<dbReference type="GO" id="GO:0008239">
    <property type="term" value="F:dipeptidyl-peptidase activity"/>
    <property type="evidence" value="ECO:0007669"/>
    <property type="project" value="InterPro"/>
</dbReference>
<dbReference type="SUPFAM" id="SSF49785">
    <property type="entry name" value="Galactose-binding domain-like"/>
    <property type="match status" value="1"/>
</dbReference>
<dbReference type="Pfam" id="PF08530">
    <property type="entry name" value="PepX_C"/>
    <property type="match status" value="1"/>
</dbReference>
<dbReference type="InterPro" id="IPR013736">
    <property type="entry name" value="Xaa-Pro_dipept_C"/>
</dbReference>
<evidence type="ECO:0000313" key="2">
    <source>
        <dbReference type="EMBL" id="OKP10953.1"/>
    </source>
</evidence>
<dbReference type="AlphaFoldDB" id="A0A1Q5UER3"/>
<feature type="domain" description="Xaa-Pro dipeptidyl-peptidase C-terminal" evidence="1">
    <location>
        <begin position="198"/>
        <end position="455"/>
    </location>
</feature>
<dbReference type="GO" id="GO:0017000">
    <property type="term" value="P:antibiotic biosynthetic process"/>
    <property type="evidence" value="ECO:0007669"/>
    <property type="project" value="UniProtKB-ARBA"/>
</dbReference>
<organism evidence="2 3">
    <name type="scientific">Penicillium subrubescens</name>
    <dbReference type="NCBI Taxonomy" id="1316194"/>
    <lineage>
        <taxon>Eukaryota</taxon>
        <taxon>Fungi</taxon>
        <taxon>Dikarya</taxon>
        <taxon>Ascomycota</taxon>
        <taxon>Pezizomycotina</taxon>
        <taxon>Eurotiomycetes</taxon>
        <taxon>Eurotiomycetidae</taxon>
        <taxon>Eurotiales</taxon>
        <taxon>Aspergillaceae</taxon>
        <taxon>Penicillium</taxon>
    </lineage>
</organism>
<accession>A0A1Q5UER3</accession>
<evidence type="ECO:0000259" key="1">
    <source>
        <dbReference type="SMART" id="SM00939"/>
    </source>
</evidence>
<keyword evidence="3" id="KW-1185">Reference proteome</keyword>
<proteinExistence type="predicted"/>
<dbReference type="GO" id="GO:0072330">
    <property type="term" value="P:monocarboxylic acid biosynthetic process"/>
    <property type="evidence" value="ECO:0007669"/>
    <property type="project" value="UniProtKB-ARBA"/>
</dbReference>